<dbReference type="SMART" id="SM00184">
    <property type="entry name" value="RING"/>
    <property type="match status" value="1"/>
</dbReference>
<keyword evidence="5" id="KW-1185">Reference proteome</keyword>
<dbReference type="SUPFAM" id="SSF57850">
    <property type="entry name" value="RING/U-box"/>
    <property type="match status" value="1"/>
</dbReference>
<evidence type="ECO:0000256" key="1">
    <source>
        <dbReference type="PROSITE-ProRule" id="PRU00175"/>
    </source>
</evidence>
<evidence type="ECO:0000313" key="5">
    <source>
        <dbReference type="Proteomes" id="UP000799770"/>
    </source>
</evidence>
<name>A0A6A5ZBL3_9PLEO</name>
<dbReference type="InterPro" id="IPR001841">
    <property type="entry name" value="Znf_RING"/>
</dbReference>
<dbReference type="InterPro" id="IPR013083">
    <property type="entry name" value="Znf_RING/FYVE/PHD"/>
</dbReference>
<dbReference type="PROSITE" id="PS50089">
    <property type="entry name" value="ZF_RING_2"/>
    <property type="match status" value="1"/>
</dbReference>
<feature type="domain" description="RING-type" evidence="3">
    <location>
        <begin position="251"/>
        <end position="304"/>
    </location>
</feature>
<proteinExistence type="predicted"/>
<keyword evidence="1" id="KW-0479">Metal-binding</keyword>
<gene>
    <name evidence="4" type="ORF">BDV96DRAFT_574117</name>
</gene>
<evidence type="ECO:0000256" key="2">
    <source>
        <dbReference type="SAM" id="MobiDB-lite"/>
    </source>
</evidence>
<dbReference type="Gene3D" id="3.30.40.10">
    <property type="entry name" value="Zinc/RING finger domain, C3HC4 (zinc finger)"/>
    <property type="match status" value="1"/>
</dbReference>
<evidence type="ECO:0000313" key="4">
    <source>
        <dbReference type="EMBL" id="KAF2116434.1"/>
    </source>
</evidence>
<feature type="region of interest" description="Disordered" evidence="2">
    <location>
        <begin position="492"/>
        <end position="514"/>
    </location>
</feature>
<keyword evidence="1" id="KW-0863">Zinc-finger</keyword>
<dbReference type="Proteomes" id="UP000799770">
    <property type="component" value="Unassembled WGS sequence"/>
</dbReference>
<dbReference type="AlphaFoldDB" id="A0A6A5ZBL3"/>
<reference evidence="4" key="1">
    <citation type="journal article" date="2020" name="Stud. Mycol.">
        <title>101 Dothideomycetes genomes: a test case for predicting lifestyles and emergence of pathogens.</title>
        <authorList>
            <person name="Haridas S."/>
            <person name="Albert R."/>
            <person name="Binder M."/>
            <person name="Bloem J."/>
            <person name="Labutti K."/>
            <person name="Salamov A."/>
            <person name="Andreopoulos B."/>
            <person name="Baker S."/>
            <person name="Barry K."/>
            <person name="Bills G."/>
            <person name="Bluhm B."/>
            <person name="Cannon C."/>
            <person name="Castanera R."/>
            <person name="Culley D."/>
            <person name="Daum C."/>
            <person name="Ezra D."/>
            <person name="Gonzalez J."/>
            <person name="Henrissat B."/>
            <person name="Kuo A."/>
            <person name="Liang C."/>
            <person name="Lipzen A."/>
            <person name="Lutzoni F."/>
            <person name="Magnuson J."/>
            <person name="Mondo S."/>
            <person name="Nolan M."/>
            <person name="Ohm R."/>
            <person name="Pangilinan J."/>
            <person name="Park H.-J."/>
            <person name="Ramirez L."/>
            <person name="Alfaro M."/>
            <person name="Sun H."/>
            <person name="Tritt A."/>
            <person name="Yoshinaga Y."/>
            <person name="Zwiers L.-H."/>
            <person name="Turgeon B."/>
            <person name="Goodwin S."/>
            <person name="Spatafora J."/>
            <person name="Crous P."/>
            <person name="Grigoriev I."/>
        </authorList>
    </citation>
    <scope>NUCLEOTIDE SEQUENCE</scope>
    <source>
        <strain evidence="4">CBS 627.86</strain>
    </source>
</reference>
<dbReference type="EMBL" id="ML977321">
    <property type="protein sequence ID" value="KAF2116434.1"/>
    <property type="molecule type" value="Genomic_DNA"/>
</dbReference>
<organism evidence="4 5">
    <name type="scientific">Lophiotrema nucula</name>
    <dbReference type="NCBI Taxonomy" id="690887"/>
    <lineage>
        <taxon>Eukaryota</taxon>
        <taxon>Fungi</taxon>
        <taxon>Dikarya</taxon>
        <taxon>Ascomycota</taxon>
        <taxon>Pezizomycotina</taxon>
        <taxon>Dothideomycetes</taxon>
        <taxon>Pleosporomycetidae</taxon>
        <taxon>Pleosporales</taxon>
        <taxon>Lophiotremataceae</taxon>
        <taxon>Lophiotrema</taxon>
    </lineage>
</organism>
<keyword evidence="1" id="KW-0862">Zinc</keyword>
<dbReference type="GO" id="GO:0008270">
    <property type="term" value="F:zinc ion binding"/>
    <property type="evidence" value="ECO:0007669"/>
    <property type="project" value="UniProtKB-KW"/>
</dbReference>
<accession>A0A6A5ZBL3</accession>
<sequence length="514" mass="59498">MSPALLDPYNIGADPRTHRWIRLLQVVLAMEVSVNPMTLASPEWYFLNAFDELRWAMDQWLGFQTQNNRWRKARVDETVVVMAPEPRWLDTQAREFIYDCLDDGVSVEDTVRELFVWFINQRAKECPCSHCRKVSEAWNARTEEQQRVFLDMMDISEQHMNRKVEAVDVWKPEDPSARQTDAYFKTLEQLSYPQRHGNLGMTIDRFIRIAFETRDELKNLGILEQYEDDPGEIEDWYRTILSPRQLVDKDCPICLEPFQFPVASGQQPKHLALRAHCGHIVCQACFIEWAKGDSPNADRCVLCRKRFWPVPAEAENWETMAEIMLDAHRYPEASASQIVEALQPYLSSLREALHHRCPFKANDDNLATLVNKLLGPTQGVVDWHARPVSHDLVCYAQASVDYIAASGERLKTFLNGDVDGYRRAVKKEFQVFVERAIYRFSFEMTDWQQYLTTEDKVPKNWVSNGKNDADVNNEMLSGNMSEHMTSVITHYSTDPESDDVYDDGDEMSGVEMTG</sequence>
<protein>
    <recommendedName>
        <fullName evidence="3">RING-type domain-containing protein</fullName>
    </recommendedName>
</protein>
<feature type="compositionally biased region" description="Acidic residues" evidence="2">
    <location>
        <begin position="495"/>
        <end position="508"/>
    </location>
</feature>
<evidence type="ECO:0000259" key="3">
    <source>
        <dbReference type="PROSITE" id="PS50089"/>
    </source>
</evidence>